<dbReference type="InterPro" id="IPR000184">
    <property type="entry name" value="Bac_surfAg_D15"/>
</dbReference>
<dbReference type="PANTHER" id="PTHR12815:SF47">
    <property type="entry name" value="TRANSLOCATION AND ASSEMBLY MODULE SUBUNIT TAMA"/>
    <property type="match status" value="1"/>
</dbReference>
<evidence type="ECO:0000256" key="5">
    <source>
        <dbReference type="ARBA" id="ARBA00023237"/>
    </source>
</evidence>
<keyword evidence="5" id="KW-0998">Cell outer membrane</keyword>
<evidence type="ECO:0000313" key="8">
    <source>
        <dbReference type="Proteomes" id="UP000275719"/>
    </source>
</evidence>
<keyword evidence="2" id="KW-0812">Transmembrane</keyword>
<organism evidence="7 8">
    <name type="scientific">Paenimyroides tangerinum</name>
    <dbReference type="NCBI Taxonomy" id="2488728"/>
    <lineage>
        <taxon>Bacteria</taxon>
        <taxon>Pseudomonadati</taxon>
        <taxon>Bacteroidota</taxon>
        <taxon>Flavobacteriia</taxon>
        <taxon>Flavobacteriales</taxon>
        <taxon>Flavobacteriaceae</taxon>
        <taxon>Paenimyroides</taxon>
    </lineage>
</organism>
<sequence length="838" mass="95181">MILYSCSLTKRVPDGEQLLMKNEISKNGKKESSDAIKGQLYQHPNSNLFGMRIRLQLYNLAKVNADSSYNAWLKRNPNTNRFLISVLSEKQTDRLGKSFLVSGISNSLKNLGEKPVLLNEDQAKKSTLRLRNYYFNRGFFNTKVDYKIDSIKLKEAKVDYTITTGEPFYIDSLYSTVYSKDLETLYNLNEKRSLIKLNKQYNSAILDEERERITTLFRDNGAYDFQKTFINYEIDTIGKNHKADINLIINDKTVKTGDSLIKEPFKIYTLSKVNVYTLNKTASNRRMLTDTIDYNGVKILSEGPLNYRPKVLTNTIFLEPETKYSDSRRLLTSRSLSNLRVFNYPSIEFVKDPADSTGQSLITNITLVPKQRAVFRPSIDVTHSNIQDFGILGSLNYDFNNVFKGAEILSVGVRGSIGSSASKYRSVENSFFDILEYGADVKLSFPRFVFFTDTDKILPRRMFPVTNISLGFSSQQNIGLDKRNLTAVYNYNWSPRRRTNFNLDLLNLQYVRNLNPGNYFNVYKSSYNTLNAISRGTDTNPNYLNNQGNLDIGNDGPDHFIQDVLAGDTTIADNSPEYKTVSSINERKNRLTENNLILASNITFTQSSRTNIDDNEFFILKTKIESAGNIASLLSKLQKNNIREDGSKTLFDVAYSQYIKGEVDFIKYIDLGNKKIIAFRAFGGIAIPYGNSKSIPFSRSYFAGGSNDNRAWQSYRLGPGSSGGINDFNEANMKLLFSAEYRFNLTGKWNLGLFADAGNIWNVLDNVQDDAMKFKGFESLEEIALGTGLGIRYDLGFFVIRCDVGFKTYNPGKSPGERWFKEFNLSDAVLNVGINYPF</sequence>
<evidence type="ECO:0000256" key="4">
    <source>
        <dbReference type="ARBA" id="ARBA00023136"/>
    </source>
</evidence>
<dbReference type="Gene3D" id="3.10.20.310">
    <property type="entry name" value="membrane protein fhac"/>
    <property type="match status" value="1"/>
</dbReference>
<dbReference type="Gene3D" id="2.40.160.50">
    <property type="entry name" value="membrane protein fhac: a member of the omp85/tpsb transporter family"/>
    <property type="match status" value="1"/>
</dbReference>
<dbReference type="Pfam" id="PF01103">
    <property type="entry name" value="Omp85"/>
    <property type="match status" value="1"/>
</dbReference>
<dbReference type="OrthoDB" id="9814535at2"/>
<evidence type="ECO:0000256" key="3">
    <source>
        <dbReference type="ARBA" id="ARBA00022729"/>
    </source>
</evidence>
<reference evidence="7 8" key="1">
    <citation type="submission" date="2018-11" db="EMBL/GenBank/DDBJ databases">
        <title>Flavobacterium sp. nov., YIM 102701-2 draft genome.</title>
        <authorList>
            <person name="Li G."/>
            <person name="Jiang Y."/>
        </authorList>
    </citation>
    <scope>NUCLEOTIDE SEQUENCE [LARGE SCALE GENOMIC DNA]</scope>
    <source>
        <strain evidence="7 8">YIM 102701-2</strain>
    </source>
</reference>
<dbReference type="AlphaFoldDB" id="A0A3P3W4B0"/>
<keyword evidence="3" id="KW-0732">Signal</keyword>
<name>A0A3P3W4B0_9FLAO</name>
<evidence type="ECO:0000256" key="1">
    <source>
        <dbReference type="ARBA" id="ARBA00004370"/>
    </source>
</evidence>
<feature type="domain" description="Bacterial surface antigen (D15)" evidence="6">
    <location>
        <begin position="656"/>
        <end position="817"/>
    </location>
</feature>
<keyword evidence="4" id="KW-0472">Membrane</keyword>
<dbReference type="GO" id="GO:0019867">
    <property type="term" value="C:outer membrane"/>
    <property type="evidence" value="ECO:0007669"/>
    <property type="project" value="InterPro"/>
</dbReference>
<comment type="caution">
    <text evidence="7">The sequence shown here is derived from an EMBL/GenBank/DDBJ whole genome shotgun (WGS) entry which is preliminary data.</text>
</comment>
<accession>A0A3P3W4B0</accession>
<evidence type="ECO:0000313" key="7">
    <source>
        <dbReference type="EMBL" id="RRJ89931.1"/>
    </source>
</evidence>
<comment type="subcellular location">
    <subcellularLocation>
        <location evidence="1">Membrane</location>
    </subcellularLocation>
</comment>
<keyword evidence="8" id="KW-1185">Reference proteome</keyword>
<proteinExistence type="predicted"/>
<evidence type="ECO:0000256" key="2">
    <source>
        <dbReference type="ARBA" id="ARBA00022692"/>
    </source>
</evidence>
<protein>
    <submittedName>
        <fullName evidence="7">Outer membrane protein assembly factor</fullName>
    </submittedName>
</protein>
<gene>
    <name evidence="7" type="ORF">EG240_10275</name>
</gene>
<evidence type="ECO:0000259" key="6">
    <source>
        <dbReference type="Pfam" id="PF01103"/>
    </source>
</evidence>
<dbReference type="InterPro" id="IPR039910">
    <property type="entry name" value="D15-like"/>
</dbReference>
<dbReference type="Proteomes" id="UP000275719">
    <property type="component" value="Unassembled WGS sequence"/>
</dbReference>
<dbReference type="EMBL" id="RQVQ01000021">
    <property type="protein sequence ID" value="RRJ89931.1"/>
    <property type="molecule type" value="Genomic_DNA"/>
</dbReference>
<dbReference type="PANTHER" id="PTHR12815">
    <property type="entry name" value="SORTING AND ASSEMBLY MACHINERY SAMM50 PROTEIN FAMILY MEMBER"/>
    <property type="match status" value="1"/>
</dbReference>